<sequence length="126" mass="15337">MNPLQPVYNAYFKAQDRFVQHRAPDGFEPDIIQDYIHWSMTIASYYEEGSEYESILLCELYLRRLYFHMLEAIQNPKHSRIFRRVCLDSIHTPLLCLKRYYYQWEDGDIKFLKLQQQLRCIQAPHD</sequence>
<evidence type="ECO:0000313" key="1">
    <source>
        <dbReference type="EMBL" id="OLQ95590.1"/>
    </source>
</evidence>
<gene>
    <name evidence="1" type="ORF">BIY21_06365</name>
</gene>
<comment type="caution">
    <text evidence="1">The sequence shown here is derived from an EMBL/GenBank/DDBJ whole genome shotgun (WGS) entry which is preliminary data.</text>
</comment>
<dbReference type="EMBL" id="MJMI01000022">
    <property type="protein sequence ID" value="OLQ95590.1"/>
    <property type="molecule type" value="Genomic_DNA"/>
</dbReference>
<protein>
    <submittedName>
        <fullName evidence="1">Uncharacterized protein</fullName>
    </submittedName>
</protein>
<proteinExistence type="predicted"/>
<dbReference type="Proteomes" id="UP000186206">
    <property type="component" value="Unassembled WGS sequence"/>
</dbReference>
<accession>A0ABX3FNR0</accession>
<organism evidence="1 2">
    <name type="scientific">Vibrio ponticus</name>
    <dbReference type="NCBI Taxonomy" id="265668"/>
    <lineage>
        <taxon>Bacteria</taxon>
        <taxon>Pseudomonadati</taxon>
        <taxon>Pseudomonadota</taxon>
        <taxon>Gammaproteobacteria</taxon>
        <taxon>Vibrionales</taxon>
        <taxon>Vibrionaceae</taxon>
        <taxon>Vibrio</taxon>
    </lineage>
</organism>
<keyword evidence="2" id="KW-1185">Reference proteome</keyword>
<dbReference type="RefSeq" id="WP_075647862.1">
    <property type="nucleotide sequence ID" value="NZ_AP019658.1"/>
</dbReference>
<name>A0ABX3FNR0_9VIBR</name>
<evidence type="ECO:0000313" key="2">
    <source>
        <dbReference type="Proteomes" id="UP000186206"/>
    </source>
</evidence>
<reference evidence="1 2" key="1">
    <citation type="submission" date="2016-09" db="EMBL/GenBank/DDBJ databases">
        <title>Genomic Taxonomy of the Vibrionaceae.</title>
        <authorList>
            <person name="Gonzalez-Castillo A."/>
            <person name="Gomez-Gil B."/>
            <person name="Enciso-Ibarra K."/>
        </authorList>
    </citation>
    <scope>NUCLEOTIDE SEQUENCE [LARGE SCALE GENOMIC DNA]</scope>
    <source>
        <strain evidence="1 2">CAIM 1731</strain>
    </source>
</reference>